<evidence type="ECO:0000313" key="10">
    <source>
        <dbReference type="Proteomes" id="UP000546252"/>
    </source>
</evidence>
<feature type="transmembrane region" description="Helical" evidence="7">
    <location>
        <begin position="37"/>
        <end position="59"/>
    </location>
</feature>
<protein>
    <submittedName>
        <fullName evidence="9">Exopolysaccharide biosynthesis polyprenyl glycosylphosphotransferase</fullName>
    </submittedName>
</protein>
<feature type="transmembrane region" description="Helical" evidence="7">
    <location>
        <begin position="318"/>
        <end position="339"/>
    </location>
</feature>
<evidence type="ECO:0000259" key="8">
    <source>
        <dbReference type="Pfam" id="PF02397"/>
    </source>
</evidence>
<dbReference type="NCBIfam" id="TIGR03025">
    <property type="entry name" value="EPS_sugtrans"/>
    <property type="match status" value="1"/>
</dbReference>
<evidence type="ECO:0000256" key="6">
    <source>
        <dbReference type="ARBA" id="ARBA00023136"/>
    </source>
</evidence>
<evidence type="ECO:0000313" key="9">
    <source>
        <dbReference type="EMBL" id="MBA8921011.1"/>
    </source>
</evidence>
<proteinExistence type="inferred from homology"/>
<dbReference type="AlphaFoldDB" id="A0A839FQW3"/>
<dbReference type="InterPro" id="IPR017475">
    <property type="entry name" value="EPS_sugar_tfrase"/>
</dbReference>
<feature type="domain" description="Bacterial sugar transferase" evidence="8">
    <location>
        <begin position="313"/>
        <end position="502"/>
    </location>
</feature>
<dbReference type="PANTHER" id="PTHR30576">
    <property type="entry name" value="COLANIC BIOSYNTHESIS UDP-GLUCOSE LIPID CARRIER TRANSFERASE"/>
    <property type="match status" value="1"/>
</dbReference>
<keyword evidence="6 7" id="KW-0472">Membrane</keyword>
<name>A0A839FQW3_9MICC</name>
<feature type="transmembrane region" description="Helical" evidence="7">
    <location>
        <begin position="120"/>
        <end position="137"/>
    </location>
</feature>
<dbReference type="Pfam" id="PF13727">
    <property type="entry name" value="CoA_binding_3"/>
    <property type="match status" value="1"/>
</dbReference>
<accession>A0A839FQW3</accession>
<feature type="transmembrane region" description="Helical" evidence="7">
    <location>
        <begin position="143"/>
        <end position="162"/>
    </location>
</feature>
<evidence type="ECO:0000256" key="3">
    <source>
        <dbReference type="ARBA" id="ARBA00022679"/>
    </source>
</evidence>
<comment type="caution">
    <text evidence="9">The sequence shown here is derived from an EMBL/GenBank/DDBJ whole genome shotgun (WGS) entry which is preliminary data.</text>
</comment>
<dbReference type="Pfam" id="PF02397">
    <property type="entry name" value="Bac_transf"/>
    <property type="match status" value="1"/>
</dbReference>
<dbReference type="InterPro" id="IPR003362">
    <property type="entry name" value="Bact_transf"/>
</dbReference>
<dbReference type="GO" id="GO:0016780">
    <property type="term" value="F:phosphotransferase activity, for other substituted phosphate groups"/>
    <property type="evidence" value="ECO:0007669"/>
    <property type="project" value="TreeGrafter"/>
</dbReference>
<keyword evidence="4 7" id="KW-0812">Transmembrane</keyword>
<keyword evidence="5 7" id="KW-1133">Transmembrane helix</keyword>
<dbReference type="Proteomes" id="UP000546252">
    <property type="component" value="Unassembled WGS sequence"/>
</dbReference>
<reference evidence="9 10" key="1">
    <citation type="submission" date="2020-08" db="EMBL/GenBank/DDBJ databases">
        <title>Sequencing the genomes of 1000 actinobacteria strains.</title>
        <authorList>
            <person name="Klenk H.-P."/>
        </authorList>
    </citation>
    <scope>NUCLEOTIDE SEQUENCE [LARGE SCALE GENOMIC DNA]</scope>
    <source>
        <strain evidence="9 10">DSM 19081</strain>
    </source>
</reference>
<sequence length="508" mass="56443">MSAAEAPDMHATYTGIQAVTKDVLPRKEWQRRYATRLLITDFVVLALVIGAIQILWLGIDNTAHFGFPSSSGDQYGGEVSYGVVSGAILFVWMLVLIAVGSVDSRVMGVGHTEYRKITDSGIALFAGVASVMFLLKLDVARGYLLLTFALGTVGLLFARMVWRKWLKKHRTRGDYSNQVVLVGSRSSIRHISDELAKQPWAGYNVVGAALAQDPRDSGILAIGNIPVISDFDGVREAMDIIGADTAIITGADHLDPKRVRELSWELQKGEYSLVMAPSLTDISGPRIHSRPVAGLPLMHVETPRYTGLRAAMKRSFDIVGSLTIIALLWIPMLIVGILVKTTSPGPVFFKQHRVGLDGKEFRMWKFRSMRRDAEQVLAQLDAADRMDPGNILFKMKDDPRVTAVGRFIRRYSIDELPQVFNVLTGSMSLVGPRPSLAREVAQYEHHVHRRFLVKPGITGLWQVSGRSDLPWDEAVRLDLYYVENWSMTADLVILWRTANVVIRGSGAY</sequence>
<evidence type="ECO:0000256" key="4">
    <source>
        <dbReference type="ARBA" id="ARBA00022692"/>
    </source>
</evidence>
<feature type="transmembrane region" description="Helical" evidence="7">
    <location>
        <begin position="79"/>
        <end position="99"/>
    </location>
</feature>
<evidence type="ECO:0000256" key="5">
    <source>
        <dbReference type="ARBA" id="ARBA00022989"/>
    </source>
</evidence>
<dbReference type="GO" id="GO:0016020">
    <property type="term" value="C:membrane"/>
    <property type="evidence" value="ECO:0007669"/>
    <property type="project" value="UniProtKB-SubCell"/>
</dbReference>
<dbReference type="RefSeq" id="WP_182495154.1">
    <property type="nucleotide sequence ID" value="NZ_BAAAKT010000002.1"/>
</dbReference>
<comment type="similarity">
    <text evidence="2">Belongs to the bacterial sugar transferase family.</text>
</comment>
<evidence type="ECO:0000256" key="7">
    <source>
        <dbReference type="SAM" id="Phobius"/>
    </source>
</evidence>
<dbReference type="EMBL" id="JACJIH010000001">
    <property type="protein sequence ID" value="MBA8921011.1"/>
    <property type="molecule type" value="Genomic_DNA"/>
</dbReference>
<keyword evidence="3 9" id="KW-0808">Transferase</keyword>
<evidence type="ECO:0000256" key="2">
    <source>
        <dbReference type="ARBA" id="ARBA00006464"/>
    </source>
</evidence>
<dbReference type="PANTHER" id="PTHR30576:SF10">
    <property type="entry name" value="SLL5057 PROTEIN"/>
    <property type="match status" value="1"/>
</dbReference>
<evidence type="ECO:0000256" key="1">
    <source>
        <dbReference type="ARBA" id="ARBA00004141"/>
    </source>
</evidence>
<gene>
    <name evidence="9" type="ORF">HNR24_000944</name>
</gene>
<organism evidence="9 10">
    <name type="scientific">Nesterenkonia jeotgali</name>
    <dbReference type="NCBI Taxonomy" id="317018"/>
    <lineage>
        <taxon>Bacteria</taxon>
        <taxon>Bacillati</taxon>
        <taxon>Actinomycetota</taxon>
        <taxon>Actinomycetes</taxon>
        <taxon>Micrococcales</taxon>
        <taxon>Micrococcaceae</taxon>
        <taxon>Nesterenkonia</taxon>
    </lineage>
</organism>
<comment type="subcellular location">
    <subcellularLocation>
        <location evidence="1">Membrane</location>
        <topology evidence="1">Multi-pass membrane protein</topology>
    </subcellularLocation>
</comment>